<sequence>MPGIEFIDSNNLIVNECNSNSSITEPASNSIRSDLNLRPSNPHIAADSAYSSGVSSKKRSHKTKPKTSLAYVGVELTLKGSTVDNKQLKKRISNLVWDLLIEPEDFEQRWTTLMEEYNLTDHDWLGEMYAIRHRWVPTSRTRYFNSSCLMKTTSRCESSNAMFKVNTNKSNTLLQFLVCFDTAIDGQQQKQRELKFRMMTTTTICTTPLLIERHASEIYTPTLFRLVQKEIDRGFLSCSTSIPTVIGCVKLYNVVQYNQMLAPVCTFEVHGQEAVAAAKVRAAKASAVANVAATVSFPDDGLSSFADDARTSFDVST</sequence>
<dbReference type="GO" id="GO:0006355">
    <property type="term" value="P:regulation of DNA-templated transcription"/>
    <property type="evidence" value="ECO:0007669"/>
    <property type="project" value="UniProtKB-UniRule"/>
</dbReference>
<evidence type="ECO:0000313" key="4">
    <source>
        <dbReference type="Proteomes" id="UP001408789"/>
    </source>
</evidence>
<dbReference type="PANTHER" id="PTHR31669">
    <property type="entry name" value="PROTEIN FAR1-RELATED SEQUENCE 10-RELATED"/>
    <property type="match status" value="1"/>
</dbReference>
<dbReference type="InterPro" id="IPR031052">
    <property type="entry name" value="FHY3/FAR1"/>
</dbReference>
<dbReference type="AlphaFoldDB" id="A0AAP0GR14"/>
<protein>
    <recommendedName>
        <fullName evidence="1">Protein FAR1-RELATED SEQUENCE</fullName>
    </recommendedName>
</protein>
<dbReference type="GO" id="GO:0008270">
    <property type="term" value="F:zinc ion binding"/>
    <property type="evidence" value="ECO:0007669"/>
    <property type="project" value="UniProtKB-UniRule"/>
</dbReference>
<dbReference type="PANTHER" id="PTHR31669:SF306">
    <property type="entry name" value="PROTEIN FAR1-RELATED SEQUENCE"/>
    <property type="match status" value="1"/>
</dbReference>
<organism evidence="3 4">
    <name type="scientific">Deinandra increscens subsp. villosa</name>
    <dbReference type="NCBI Taxonomy" id="3103831"/>
    <lineage>
        <taxon>Eukaryota</taxon>
        <taxon>Viridiplantae</taxon>
        <taxon>Streptophyta</taxon>
        <taxon>Embryophyta</taxon>
        <taxon>Tracheophyta</taxon>
        <taxon>Spermatophyta</taxon>
        <taxon>Magnoliopsida</taxon>
        <taxon>eudicotyledons</taxon>
        <taxon>Gunneridae</taxon>
        <taxon>Pentapetalae</taxon>
        <taxon>asterids</taxon>
        <taxon>campanulids</taxon>
        <taxon>Asterales</taxon>
        <taxon>Asteraceae</taxon>
        <taxon>Asteroideae</taxon>
        <taxon>Heliantheae alliance</taxon>
        <taxon>Madieae</taxon>
        <taxon>Madiinae</taxon>
        <taxon>Deinandra</taxon>
    </lineage>
</organism>
<comment type="subcellular location">
    <subcellularLocation>
        <location evidence="1">Nucleus</location>
    </subcellularLocation>
</comment>
<name>A0AAP0GR14_9ASTR</name>
<comment type="caution">
    <text evidence="3">The sequence shown here is derived from an EMBL/GenBank/DDBJ whole genome shotgun (WGS) entry which is preliminary data.</text>
</comment>
<comment type="function">
    <text evidence="1">Putative transcription activator involved in regulating light control of development.</text>
</comment>
<evidence type="ECO:0000256" key="2">
    <source>
        <dbReference type="SAM" id="MobiDB-lite"/>
    </source>
</evidence>
<comment type="similarity">
    <text evidence="1">Belongs to the FHY3/FAR1 family.</text>
</comment>
<dbReference type="Proteomes" id="UP001408789">
    <property type="component" value="Unassembled WGS sequence"/>
</dbReference>
<keyword evidence="1" id="KW-0863">Zinc-finger</keyword>
<gene>
    <name evidence="3" type="ORF">SSX86_023238</name>
</gene>
<dbReference type="GO" id="GO:0005634">
    <property type="term" value="C:nucleus"/>
    <property type="evidence" value="ECO:0007669"/>
    <property type="project" value="UniProtKB-SubCell"/>
</dbReference>
<evidence type="ECO:0000313" key="3">
    <source>
        <dbReference type="EMBL" id="KAK9058396.1"/>
    </source>
</evidence>
<evidence type="ECO:0000256" key="1">
    <source>
        <dbReference type="RuleBase" id="RU367018"/>
    </source>
</evidence>
<keyword evidence="4" id="KW-1185">Reference proteome</keyword>
<proteinExistence type="inferred from homology"/>
<keyword evidence="1" id="KW-0862">Zinc</keyword>
<feature type="region of interest" description="Disordered" evidence="2">
    <location>
        <begin position="46"/>
        <end position="65"/>
    </location>
</feature>
<dbReference type="EMBL" id="JBCNJP010000023">
    <property type="protein sequence ID" value="KAK9058396.1"/>
    <property type="molecule type" value="Genomic_DNA"/>
</dbReference>
<accession>A0AAP0GR14</accession>
<keyword evidence="1" id="KW-0539">Nucleus</keyword>
<reference evidence="3 4" key="1">
    <citation type="submission" date="2024-04" db="EMBL/GenBank/DDBJ databases">
        <title>The reference genome of an endangered Asteraceae, Deinandra increscens subsp. villosa, native to the Central Coast of California.</title>
        <authorList>
            <person name="Guilliams M."/>
            <person name="Hasenstab-Lehman K."/>
            <person name="Meyer R."/>
            <person name="Mcevoy S."/>
        </authorList>
    </citation>
    <scope>NUCLEOTIDE SEQUENCE [LARGE SCALE GENOMIC DNA]</scope>
    <source>
        <tissue evidence="3">Leaf</tissue>
    </source>
</reference>
<feature type="compositionally biased region" description="Basic residues" evidence="2">
    <location>
        <begin position="56"/>
        <end position="65"/>
    </location>
</feature>
<keyword evidence="1" id="KW-0479">Metal-binding</keyword>